<keyword evidence="3" id="KW-0539">Nucleus</keyword>
<dbReference type="GO" id="GO:0005634">
    <property type="term" value="C:nucleus"/>
    <property type="evidence" value="ECO:0007669"/>
    <property type="project" value="UniProtKB-SubCell"/>
</dbReference>
<feature type="compositionally biased region" description="Basic and acidic residues" evidence="4">
    <location>
        <begin position="186"/>
        <end position="202"/>
    </location>
</feature>
<proteinExistence type="inferred from homology"/>
<evidence type="ECO:0000256" key="4">
    <source>
        <dbReference type="SAM" id="MobiDB-lite"/>
    </source>
</evidence>
<dbReference type="Gene3D" id="3.30.110.20">
    <property type="entry name" value="Alba-like domain"/>
    <property type="match status" value="1"/>
</dbReference>
<evidence type="ECO:0000256" key="3">
    <source>
        <dbReference type="ARBA" id="ARBA00023242"/>
    </source>
</evidence>
<feature type="compositionally biased region" description="Basic residues" evidence="4">
    <location>
        <begin position="134"/>
        <end position="148"/>
    </location>
</feature>
<dbReference type="InterPro" id="IPR036882">
    <property type="entry name" value="Alba-like_dom_sf"/>
</dbReference>
<reference evidence="6 7" key="1">
    <citation type="journal article" date="2016" name="Sci. Rep.">
        <title>The genome sequence of the outbreeding globe artichoke constructed de novo incorporating a phase-aware low-pass sequencing strategy of F1 progeny.</title>
        <authorList>
            <person name="Scaglione D."/>
            <person name="Reyes-Chin-Wo S."/>
            <person name="Acquadro A."/>
            <person name="Froenicke L."/>
            <person name="Portis E."/>
            <person name="Beitel C."/>
            <person name="Tirone M."/>
            <person name="Mauro R."/>
            <person name="Lo Monaco A."/>
            <person name="Mauromicale G."/>
            <person name="Faccioli P."/>
            <person name="Cattivelli L."/>
            <person name="Rieseberg L."/>
            <person name="Michelmore R."/>
            <person name="Lanteri S."/>
        </authorList>
    </citation>
    <scope>NUCLEOTIDE SEQUENCE [LARGE SCALE GENOMIC DNA]</scope>
    <source>
        <strain evidence="6">2C</strain>
    </source>
</reference>
<accession>A0A103XZB4</accession>
<evidence type="ECO:0000256" key="1">
    <source>
        <dbReference type="ARBA" id="ARBA00004123"/>
    </source>
</evidence>
<dbReference type="STRING" id="59895.A0A103XZB4"/>
<keyword evidence="7" id="KW-1185">Reference proteome</keyword>
<name>A0A103XZB4_CYNCS</name>
<comment type="subcellular location">
    <subcellularLocation>
        <location evidence="1">Nucleus</location>
    </subcellularLocation>
</comment>
<dbReference type="PANTHER" id="PTHR13516">
    <property type="entry name" value="RIBONUCLEASE P SUBUNIT P25"/>
    <property type="match status" value="1"/>
</dbReference>
<gene>
    <name evidence="6" type="ORF">Ccrd_022167</name>
</gene>
<dbReference type="EMBL" id="LEKV01003437">
    <property type="protein sequence ID" value="KVH99601.1"/>
    <property type="molecule type" value="Genomic_DNA"/>
</dbReference>
<sequence length="211" mass="23206">MDRYQRVEKPRTEAPINENEIRITTQGRMRNYITYAITLLQEKGSEEISLKAMGRAINKTVMITELIKYEKLYKMLHLLLAIDGSPNMRGRGRGGRRRGRGRGNYNNGGIEYNGDGGWEGYGGWDDGRGYGGRGRGRGRGRGGYRGRGRGYGGGAPQQEFGGYNDYGGSGRMPAPAGRGRGRGRWSGRDGSRRRGGGRDLRSDGLPVQAVA</sequence>
<comment type="similarity">
    <text evidence="2">Belongs to the histone-like Alba family.</text>
</comment>
<protein>
    <submittedName>
        <fullName evidence="6">DNA/RNA-binding protein Alba-like protein</fullName>
    </submittedName>
</protein>
<dbReference type="SUPFAM" id="SSF82704">
    <property type="entry name" value="AlbA-like"/>
    <property type="match status" value="1"/>
</dbReference>
<evidence type="ECO:0000313" key="6">
    <source>
        <dbReference type="EMBL" id="KVH99601.1"/>
    </source>
</evidence>
<feature type="region of interest" description="Disordered" evidence="4">
    <location>
        <begin position="129"/>
        <end position="211"/>
    </location>
</feature>
<comment type="caution">
    <text evidence="6">The sequence shown here is derived from an EMBL/GenBank/DDBJ whole genome shotgun (WGS) entry which is preliminary data.</text>
</comment>
<feature type="domain" description="DNA/RNA-binding protein Alba-like" evidence="5">
    <location>
        <begin position="19"/>
        <end position="69"/>
    </location>
</feature>
<organism evidence="6 7">
    <name type="scientific">Cynara cardunculus var. scolymus</name>
    <name type="common">Globe artichoke</name>
    <name type="synonym">Cynara scolymus</name>
    <dbReference type="NCBI Taxonomy" id="59895"/>
    <lineage>
        <taxon>Eukaryota</taxon>
        <taxon>Viridiplantae</taxon>
        <taxon>Streptophyta</taxon>
        <taxon>Embryophyta</taxon>
        <taxon>Tracheophyta</taxon>
        <taxon>Spermatophyta</taxon>
        <taxon>Magnoliopsida</taxon>
        <taxon>eudicotyledons</taxon>
        <taxon>Gunneridae</taxon>
        <taxon>Pentapetalae</taxon>
        <taxon>asterids</taxon>
        <taxon>campanulids</taxon>
        <taxon>Asterales</taxon>
        <taxon>Asteraceae</taxon>
        <taxon>Carduoideae</taxon>
        <taxon>Cardueae</taxon>
        <taxon>Carduinae</taxon>
        <taxon>Cynara</taxon>
    </lineage>
</organism>
<evidence type="ECO:0000256" key="2">
    <source>
        <dbReference type="ARBA" id="ARBA00008018"/>
    </source>
</evidence>
<dbReference type="Pfam" id="PF01918">
    <property type="entry name" value="Alba"/>
    <property type="match status" value="1"/>
</dbReference>
<dbReference type="Proteomes" id="UP000243975">
    <property type="component" value="Unassembled WGS sequence"/>
</dbReference>
<evidence type="ECO:0000259" key="5">
    <source>
        <dbReference type="Pfam" id="PF01918"/>
    </source>
</evidence>
<dbReference type="PANTHER" id="PTHR13516:SF4">
    <property type="entry name" value="FI09323P"/>
    <property type="match status" value="1"/>
</dbReference>
<dbReference type="Gramene" id="KVH99601">
    <property type="protein sequence ID" value="KVH99601"/>
    <property type="gene ID" value="Ccrd_022167"/>
</dbReference>
<dbReference type="AlphaFoldDB" id="A0A103XZB4"/>
<dbReference type="GO" id="GO:0003723">
    <property type="term" value="F:RNA binding"/>
    <property type="evidence" value="ECO:0007669"/>
    <property type="project" value="TreeGrafter"/>
</dbReference>
<dbReference type="InterPro" id="IPR051958">
    <property type="entry name" value="Alba-like_NAB"/>
</dbReference>
<evidence type="ECO:0000313" key="7">
    <source>
        <dbReference type="Proteomes" id="UP000243975"/>
    </source>
</evidence>
<dbReference type="InterPro" id="IPR002775">
    <property type="entry name" value="DNA/RNA-bd_Alba-like"/>
</dbReference>